<dbReference type="Proteomes" id="UP000050326">
    <property type="component" value="Unassembled WGS sequence"/>
</dbReference>
<evidence type="ECO:0000256" key="6">
    <source>
        <dbReference type="ARBA" id="ARBA00023136"/>
    </source>
</evidence>
<dbReference type="RefSeq" id="WP_054877030.1">
    <property type="nucleotide sequence ID" value="NZ_LKET01000068.1"/>
</dbReference>
<feature type="transmembrane region" description="Helical" evidence="8">
    <location>
        <begin position="280"/>
        <end position="302"/>
    </location>
</feature>
<name>A0A0P8Y766_9CLOT</name>
<keyword evidence="11" id="KW-1185">Reference proteome</keyword>
<protein>
    <submittedName>
        <fullName evidence="10">Na(+)/H(+) antiporter subunit D</fullName>
    </submittedName>
</protein>
<gene>
    <name evidence="10" type="primary">mrpD</name>
    <name evidence="10" type="ORF">OXPF_40860</name>
</gene>
<evidence type="ECO:0000256" key="2">
    <source>
        <dbReference type="ARBA" id="ARBA00005346"/>
    </source>
</evidence>
<feature type="transmembrane region" description="Helical" evidence="8">
    <location>
        <begin position="34"/>
        <end position="54"/>
    </location>
</feature>
<keyword evidence="3" id="KW-1003">Cell membrane</keyword>
<dbReference type="STRING" id="36849.OXPF_40860"/>
<evidence type="ECO:0000256" key="8">
    <source>
        <dbReference type="SAM" id="Phobius"/>
    </source>
</evidence>
<reference evidence="10 11" key="1">
    <citation type="submission" date="2015-09" db="EMBL/GenBank/DDBJ databases">
        <title>Genome sequence of Oxobacter pfennigii DSM 3222.</title>
        <authorList>
            <person name="Poehlein A."/>
            <person name="Bengelsdorf F.R."/>
            <person name="Schiel-Bengelsdorf B."/>
            <person name="Duerre P."/>
            <person name="Daniel R."/>
        </authorList>
    </citation>
    <scope>NUCLEOTIDE SEQUENCE [LARGE SCALE GENOMIC DNA]</scope>
    <source>
        <strain evidence="10 11">DSM 3222</strain>
    </source>
</reference>
<dbReference type="InterPro" id="IPR001750">
    <property type="entry name" value="ND/Mrp_TM"/>
</dbReference>
<organism evidence="10 11">
    <name type="scientific">Oxobacter pfennigii</name>
    <dbReference type="NCBI Taxonomy" id="36849"/>
    <lineage>
        <taxon>Bacteria</taxon>
        <taxon>Bacillati</taxon>
        <taxon>Bacillota</taxon>
        <taxon>Clostridia</taxon>
        <taxon>Eubacteriales</taxon>
        <taxon>Clostridiaceae</taxon>
        <taxon>Oxobacter</taxon>
    </lineage>
</organism>
<dbReference type="EMBL" id="LKET01000068">
    <property type="protein sequence ID" value="KPU42301.1"/>
    <property type="molecule type" value="Genomic_DNA"/>
</dbReference>
<feature type="transmembrane region" description="Helical" evidence="8">
    <location>
        <begin position="111"/>
        <end position="131"/>
    </location>
</feature>
<keyword evidence="5 8" id="KW-1133">Transmembrane helix</keyword>
<evidence type="ECO:0000256" key="1">
    <source>
        <dbReference type="ARBA" id="ARBA00004651"/>
    </source>
</evidence>
<evidence type="ECO:0000313" key="10">
    <source>
        <dbReference type="EMBL" id="KPU42301.1"/>
    </source>
</evidence>
<feature type="transmembrane region" description="Helical" evidence="8">
    <location>
        <begin position="249"/>
        <end position="268"/>
    </location>
</feature>
<sequence>MDIIKSFPLLIVLTLFISSFILLLIKKAKAAKTISLLSLSFALLLSAIHMVFVLRGGSYYYSIGYFKSPFGIEFYITSIEGIMFLLFSFVSLMVIWYSAYSIDKDIKETHIPLYYLLINILIGSLLGVVFTNDIFNSYVFIEVGTLAACGIIVVKDKKENIKATLKYLFMSCLGSGLILMGIAFLYTMTGQLNMSYIHQSIINVQEDYKRTILITLSLFTVGLGVKSAMFPMHNWLPDAHSSAPAPSSAILSSLVVKAYAILLIKVLYRIFGLDIINQFPVLRIILILGSAGMIMGSVMAIFQKEIKRVIAYSTVAQMGYIFMGVGMGTELGISIAYFHIIGHAITKAALFLTVGFMIEHTGNKKIKDFHGIGKRLPLTLSLFTAGALSMVGIPLLPGFASKWNFALASIHKGELTLIGVILISSLLNAVYYLPIAINGFFGEEQESEKEIIKGIFLKELLPVVILSLCMVYLGAASEGIIELINMGLI</sequence>
<feature type="transmembrane region" description="Helical" evidence="8">
    <location>
        <begin position="208"/>
        <end position="228"/>
    </location>
</feature>
<feature type="transmembrane region" description="Helical" evidence="8">
    <location>
        <begin position="167"/>
        <end position="188"/>
    </location>
</feature>
<dbReference type="GO" id="GO:0005886">
    <property type="term" value="C:plasma membrane"/>
    <property type="evidence" value="ECO:0007669"/>
    <property type="project" value="UniProtKB-SubCell"/>
</dbReference>
<dbReference type="PANTHER" id="PTHR42703:SF1">
    <property type="entry name" value="NA(+)_H(+) ANTIPORTER SUBUNIT D1"/>
    <property type="match status" value="1"/>
</dbReference>
<comment type="similarity">
    <text evidence="2">Belongs to the CPA3 antiporters (TC 2.A.63) subunit D family.</text>
</comment>
<feature type="transmembrane region" description="Helical" evidence="8">
    <location>
        <begin position="335"/>
        <end position="358"/>
    </location>
</feature>
<comment type="caution">
    <text evidence="10">The sequence shown here is derived from an EMBL/GenBank/DDBJ whole genome shotgun (WGS) entry which is preliminary data.</text>
</comment>
<proteinExistence type="inferred from homology"/>
<keyword evidence="6 8" id="KW-0472">Membrane</keyword>
<feature type="transmembrane region" description="Helical" evidence="8">
    <location>
        <begin position="74"/>
        <end position="99"/>
    </location>
</feature>
<dbReference type="Pfam" id="PF00361">
    <property type="entry name" value="Proton_antipo_M"/>
    <property type="match status" value="1"/>
</dbReference>
<evidence type="ECO:0000313" key="11">
    <source>
        <dbReference type="Proteomes" id="UP000050326"/>
    </source>
</evidence>
<feature type="transmembrane region" description="Helical" evidence="8">
    <location>
        <begin position="6"/>
        <end position="25"/>
    </location>
</feature>
<dbReference type="OrthoDB" id="9807568at2"/>
<evidence type="ECO:0000256" key="3">
    <source>
        <dbReference type="ARBA" id="ARBA00022475"/>
    </source>
</evidence>
<feature type="transmembrane region" description="Helical" evidence="8">
    <location>
        <begin position="309"/>
        <end position="329"/>
    </location>
</feature>
<keyword evidence="4 7" id="KW-0812">Transmembrane</keyword>
<dbReference type="AlphaFoldDB" id="A0A0P8Y766"/>
<dbReference type="PRINTS" id="PR01434">
    <property type="entry name" value="NADHDHGNASE5"/>
</dbReference>
<feature type="transmembrane region" description="Helical" evidence="8">
    <location>
        <begin position="378"/>
        <end position="397"/>
    </location>
</feature>
<evidence type="ECO:0000256" key="5">
    <source>
        <dbReference type="ARBA" id="ARBA00022989"/>
    </source>
</evidence>
<dbReference type="InterPro" id="IPR050586">
    <property type="entry name" value="CPA3_Na-H_Antiporter_D"/>
</dbReference>
<evidence type="ECO:0000256" key="4">
    <source>
        <dbReference type="ARBA" id="ARBA00022692"/>
    </source>
</evidence>
<evidence type="ECO:0000256" key="7">
    <source>
        <dbReference type="RuleBase" id="RU000320"/>
    </source>
</evidence>
<evidence type="ECO:0000259" key="9">
    <source>
        <dbReference type="Pfam" id="PF00361"/>
    </source>
</evidence>
<comment type="subcellular location">
    <subcellularLocation>
        <location evidence="1">Cell membrane</location>
        <topology evidence="1">Multi-pass membrane protein</topology>
    </subcellularLocation>
    <subcellularLocation>
        <location evidence="7">Membrane</location>
        <topology evidence="7">Multi-pass membrane protein</topology>
    </subcellularLocation>
</comment>
<accession>A0A0P8Y766</accession>
<feature type="transmembrane region" description="Helical" evidence="8">
    <location>
        <begin position="417"/>
        <end position="440"/>
    </location>
</feature>
<feature type="domain" description="NADH:quinone oxidoreductase/Mrp antiporter transmembrane" evidence="9">
    <location>
        <begin position="132"/>
        <end position="427"/>
    </location>
</feature>
<feature type="transmembrane region" description="Helical" evidence="8">
    <location>
        <begin position="460"/>
        <end position="481"/>
    </location>
</feature>
<dbReference type="PANTHER" id="PTHR42703">
    <property type="entry name" value="NADH DEHYDROGENASE"/>
    <property type="match status" value="1"/>
</dbReference>
<feature type="transmembrane region" description="Helical" evidence="8">
    <location>
        <begin position="137"/>
        <end position="155"/>
    </location>
</feature>
<dbReference type="PATRIC" id="fig|36849.3.peg.4319"/>